<keyword evidence="1 2" id="KW-0238">DNA-binding</keyword>
<gene>
    <name evidence="5" type="ORF">ACFO6Q_14605</name>
</gene>
<evidence type="ECO:0000259" key="4">
    <source>
        <dbReference type="PROSITE" id="PS51755"/>
    </source>
</evidence>
<dbReference type="Gene3D" id="1.10.10.10">
    <property type="entry name" value="Winged helix-like DNA-binding domain superfamily/Winged helix DNA-binding domain"/>
    <property type="match status" value="1"/>
</dbReference>
<accession>A0ABV9R1D2</accession>
<dbReference type="RefSeq" id="WP_380021839.1">
    <property type="nucleotide sequence ID" value="NZ_JBHSHD010000010.1"/>
</dbReference>
<keyword evidence="3" id="KW-1133">Transmembrane helix</keyword>
<evidence type="ECO:0000313" key="5">
    <source>
        <dbReference type="EMBL" id="MFC4821562.1"/>
    </source>
</evidence>
<evidence type="ECO:0000313" key="6">
    <source>
        <dbReference type="Proteomes" id="UP001595886"/>
    </source>
</evidence>
<proteinExistence type="predicted"/>
<dbReference type="InterPro" id="IPR011990">
    <property type="entry name" value="TPR-like_helical_dom_sf"/>
</dbReference>
<keyword evidence="3" id="KW-0812">Transmembrane</keyword>
<feature type="domain" description="OmpR/PhoB-type" evidence="4">
    <location>
        <begin position="8"/>
        <end position="106"/>
    </location>
</feature>
<dbReference type="CDD" id="cd00383">
    <property type="entry name" value="trans_reg_C"/>
    <property type="match status" value="1"/>
</dbReference>
<comment type="caution">
    <text evidence="5">The sequence shown here is derived from an EMBL/GenBank/DDBJ whole genome shotgun (WGS) entry which is preliminary data.</text>
</comment>
<dbReference type="PROSITE" id="PS51755">
    <property type="entry name" value="OMPR_PHOB"/>
    <property type="match status" value="1"/>
</dbReference>
<evidence type="ECO:0000256" key="1">
    <source>
        <dbReference type="ARBA" id="ARBA00023125"/>
    </source>
</evidence>
<dbReference type="Gene3D" id="1.25.40.10">
    <property type="entry name" value="Tetratricopeptide repeat domain"/>
    <property type="match status" value="2"/>
</dbReference>
<dbReference type="SUPFAM" id="SSF46894">
    <property type="entry name" value="C-terminal effector domain of the bipartite response regulators"/>
    <property type="match status" value="1"/>
</dbReference>
<dbReference type="EMBL" id="JBHSHD010000010">
    <property type="protein sequence ID" value="MFC4821562.1"/>
    <property type="molecule type" value="Genomic_DNA"/>
</dbReference>
<sequence length="795" mass="84978">MAARAPTLRAYRFGEYRIDPAARELHRGGELLSLPRRVFDGLAYLVEQRERAVGHDELIAALWGRVDVANAQLSQLIMQVRRAVGDDSQAQHSVRTIAGFGYRWVVPTEAIDADEALPEPLPAAPAAEAAIAEAKAAASTGHAAPPPTHRRIGAIVLALLALAAVLAAGWRLFASHPLPNAAGGAVVVLPFEVDAPEDVDASWARLGVMDQVAGRLRRAGLPVPPSDAVVAAVHASAALPEAEREAALRRTLGAGLLVHGVATHAKDGWTVELSAEAADDARRRVESGRHDLVDSARRACDLLLAALGRQASDEATTDTPLEERLQRARAALLANQLDAARAAIESAPDAMRQTPELRYELARVEFHAGQLDRAEAIVERVLADPAAAALPQLRARALRMRGWIAIGKDRGWTAAAPSFDASVRALDGVRAPGALGMALAERGVAHVMLRHFDEAALDLGQARAQLEIAGDRHTLGEMNNYLGHLELARLRVGEALPYFRTAAEIAESFGSIDSLRYNLTALLQSQMRLLQWSDALATGERLWALRERLENPGLRAASEGYYALALVGNGRLAEAERVLAPYPADAHPEFPAEYLRYALLARAELAMRRGQFREALAATTRAIEVWPPQAQTDAEERARAALLRQRASIAVGAPVQARIGALEPHDDPGFAVPDRVARAEWAAAHGHDADADALLREAADLAEAQGVPDTIVLATGACVPWLLAHGRVADAAARSGRAGVWAERDFDSALLQAAVFHAGGETEAWTRALRQARELAGERAIPAALLEPPVAGAGR</sequence>
<dbReference type="InterPro" id="IPR001867">
    <property type="entry name" value="OmpR/PhoB-type_DNA-bd"/>
</dbReference>
<keyword evidence="6" id="KW-1185">Reference proteome</keyword>
<name>A0ABV9R1D2_9GAMM</name>
<evidence type="ECO:0000256" key="2">
    <source>
        <dbReference type="PROSITE-ProRule" id="PRU01091"/>
    </source>
</evidence>
<keyword evidence="3" id="KW-0472">Membrane</keyword>
<reference evidence="6" key="1">
    <citation type="journal article" date="2019" name="Int. J. Syst. Evol. Microbiol.">
        <title>The Global Catalogue of Microorganisms (GCM) 10K type strain sequencing project: providing services to taxonomists for standard genome sequencing and annotation.</title>
        <authorList>
            <consortium name="The Broad Institute Genomics Platform"/>
            <consortium name="The Broad Institute Genome Sequencing Center for Infectious Disease"/>
            <person name="Wu L."/>
            <person name="Ma J."/>
        </authorList>
    </citation>
    <scope>NUCLEOTIDE SEQUENCE [LARGE SCALE GENOMIC DNA]</scope>
    <source>
        <strain evidence="6">CCUG 30340</strain>
    </source>
</reference>
<dbReference type="Proteomes" id="UP001595886">
    <property type="component" value="Unassembled WGS sequence"/>
</dbReference>
<feature type="transmembrane region" description="Helical" evidence="3">
    <location>
        <begin position="152"/>
        <end position="173"/>
    </location>
</feature>
<dbReference type="InterPro" id="IPR016032">
    <property type="entry name" value="Sig_transdc_resp-reg_C-effctor"/>
</dbReference>
<dbReference type="SUPFAM" id="SSF48452">
    <property type="entry name" value="TPR-like"/>
    <property type="match status" value="1"/>
</dbReference>
<dbReference type="Pfam" id="PF00486">
    <property type="entry name" value="Trans_reg_C"/>
    <property type="match status" value="1"/>
</dbReference>
<dbReference type="SMART" id="SM00862">
    <property type="entry name" value="Trans_reg_C"/>
    <property type="match status" value="1"/>
</dbReference>
<protein>
    <submittedName>
        <fullName evidence="5">Winged helix-turn-helix domain-containing protein</fullName>
    </submittedName>
</protein>
<organism evidence="5 6">
    <name type="scientific">Dokdonella ginsengisoli</name>
    <dbReference type="NCBI Taxonomy" id="363846"/>
    <lineage>
        <taxon>Bacteria</taxon>
        <taxon>Pseudomonadati</taxon>
        <taxon>Pseudomonadota</taxon>
        <taxon>Gammaproteobacteria</taxon>
        <taxon>Lysobacterales</taxon>
        <taxon>Rhodanobacteraceae</taxon>
        <taxon>Dokdonella</taxon>
    </lineage>
</organism>
<dbReference type="InterPro" id="IPR036388">
    <property type="entry name" value="WH-like_DNA-bd_sf"/>
</dbReference>
<evidence type="ECO:0000256" key="3">
    <source>
        <dbReference type="SAM" id="Phobius"/>
    </source>
</evidence>
<feature type="DNA-binding region" description="OmpR/PhoB-type" evidence="2">
    <location>
        <begin position="8"/>
        <end position="106"/>
    </location>
</feature>